<keyword evidence="1" id="KW-0548">Nucleotidyltransferase</keyword>
<dbReference type="EMBL" id="SZOD01000688">
    <property type="protein sequence ID" value="TKI81623.1"/>
    <property type="molecule type" value="Genomic_DNA"/>
</dbReference>
<reference evidence="1 2" key="1">
    <citation type="journal article" date="2019" name="Environ. Microbiol.">
        <title>An active ?-lactamase is a part of an orchestrated cell wall stress resistance network of Bacillus subtilis and related rhizosphere species.</title>
        <authorList>
            <person name="Bucher T."/>
            <person name="Keren-Paz A."/>
            <person name="Hausser J."/>
            <person name="Olender T."/>
            <person name="Cytryn E."/>
            <person name="Kolodkin-Gal I."/>
        </authorList>
    </citation>
    <scope>NUCLEOTIDE SEQUENCE [LARGE SCALE GENOMIC DNA]</scope>
    <source>
        <strain evidence="1 2">I186</strain>
    </source>
</reference>
<organism evidence="1 2">
    <name type="scientific">Bacillus mycoides</name>
    <dbReference type="NCBI Taxonomy" id="1405"/>
    <lineage>
        <taxon>Bacteria</taxon>
        <taxon>Bacillati</taxon>
        <taxon>Bacillota</taxon>
        <taxon>Bacilli</taxon>
        <taxon>Bacillales</taxon>
        <taxon>Bacillaceae</taxon>
        <taxon>Bacillus</taxon>
        <taxon>Bacillus cereus group</taxon>
    </lineage>
</organism>
<gene>
    <name evidence="1" type="ORF">FC701_24410</name>
</gene>
<accession>A0A4V5TQA1</accession>
<protein>
    <submittedName>
        <fullName evidence="1">2-C-methyl-D-erythritol 4-phosphate cytidylyltransferase</fullName>
    </submittedName>
</protein>
<dbReference type="Proteomes" id="UP000305524">
    <property type="component" value="Unassembled WGS sequence"/>
</dbReference>
<dbReference type="GO" id="GO:0016779">
    <property type="term" value="F:nucleotidyltransferase activity"/>
    <property type="evidence" value="ECO:0007669"/>
    <property type="project" value="UniProtKB-KW"/>
</dbReference>
<sequence>MLTRSPPYTAVFTPHFTRVCCTSKILSYKKFPFIIPKK</sequence>
<dbReference type="AlphaFoldDB" id="A0A4V5TQA1"/>
<evidence type="ECO:0000313" key="1">
    <source>
        <dbReference type="EMBL" id="TKI81623.1"/>
    </source>
</evidence>
<evidence type="ECO:0000313" key="2">
    <source>
        <dbReference type="Proteomes" id="UP000305524"/>
    </source>
</evidence>
<comment type="caution">
    <text evidence="1">The sequence shown here is derived from an EMBL/GenBank/DDBJ whole genome shotgun (WGS) entry which is preliminary data.</text>
</comment>
<name>A0A4V5TQA1_BACMY</name>
<proteinExistence type="predicted"/>
<keyword evidence="1" id="KW-0808">Transferase</keyword>